<proteinExistence type="predicted"/>
<dbReference type="EMBL" id="JASCZI010212509">
    <property type="protein sequence ID" value="MED6199652.1"/>
    <property type="molecule type" value="Genomic_DNA"/>
</dbReference>
<keyword evidence="3" id="KW-1185">Reference proteome</keyword>
<dbReference type="Pfam" id="PF02721">
    <property type="entry name" value="DUF223"/>
    <property type="match status" value="1"/>
</dbReference>
<evidence type="ECO:0000313" key="2">
    <source>
        <dbReference type="EMBL" id="MED6199652.1"/>
    </source>
</evidence>
<sequence length="166" mass="19369">MALATDIFEDVGPKKLGWYFNVYLIRLWEEPDKINEKETNSINMVIQDVKDIQVQGPISKYLIKQWRDKFKEFKIYTMSNFIVADTRPRAQNFCKKTTVQPVEVPYFELRPFVMKDIPDLLHAESVDSYDGANIVSKVVGKQEYREVVTSKGIKTKRIADTIKDIE</sequence>
<dbReference type="Proteomes" id="UP001341840">
    <property type="component" value="Unassembled WGS sequence"/>
</dbReference>
<name>A0ABU6XP40_9FABA</name>
<feature type="domain" description="Replication protein A 70 kDa DNA-binding subunit B/D first OB fold" evidence="1">
    <location>
        <begin position="8"/>
        <end position="86"/>
    </location>
</feature>
<gene>
    <name evidence="2" type="ORF">PIB30_077898</name>
</gene>
<comment type="caution">
    <text evidence="2">The sequence shown here is derived from an EMBL/GenBank/DDBJ whole genome shotgun (WGS) entry which is preliminary data.</text>
</comment>
<accession>A0ABU6XP40</accession>
<dbReference type="InterPro" id="IPR003871">
    <property type="entry name" value="RFA1B/D_OB_1st"/>
</dbReference>
<dbReference type="Gene3D" id="2.40.50.140">
    <property type="entry name" value="Nucleic acid-binding proteins"/>
    <property type="match status" value="1"/>
</dbReference>
<evidence type="ECO:0000313" key="3">
    <source>
        <dbReference type="Proteomes" id="UP001341840"/>
    </source>
</evidence>
<dbReference type="InterPro" id="IPR012340">
    <property type="entry name" value="NA-bd_OB-fold"/>
</dbReference>
<reference evidence="2 3" key="1">
    <citation type="journal article" date="2023" name="Plants (Basel)">
        <title>Bridging the Gap: Combining Genomics and Transcriptomics Approaches to Understand Stylosanthes scabra, an Orphan Legume from the Brazilian Caatinga.</title>
        <authorList>
            <person name="Ferreira-Neto J.R.C."/>
            <person name="da Silva M.D."/>
            <person name="Binneck E."/>
            <person name="de Melo N.F."/>
            <person name="da Silva R.H."/>
            <person name="de Melo A.L.T.M."/>
            <person name="Pandolfi V."/>
            <person name="Bustamante F.O."/>
            <person name="Brasileiro-Vidal A.C."/>
            <person name="Benko-Iseppon A.M."/>
        </authorList>
    </citation>
    <scope>NUCLEOTIDE SEQUENCE [LARGE SCALE GENOMIC DNA]</scope>
    <source>
        <tissue evidence="2">Leaves</tissue>
    </source>
</reference>
<organism evidence="2 3">
    <name type="scientific">Stylosanthes scabra</name>
    <dbReference type="NCBI Taxonomy" id="79078"/>
    <lineage>
        <taxon>Eukaryota</taxon>
        <taxon>Viridiplantae</taxon>
        <taxon>Streptophyta</taxon>
        <taxon>Embryophyta</taxon>
        <taxon>Tracheophyta</taxon>
        <taxon>Spermatophyta</taxon>
        <taxon>Magnoliopsida</taxon>
        <taxon>eudicotyledons</taxon>
        <taxon>Gunneridae</taxon>
        <taxon>Pentapetalae</taxon>
        <taxon>rosids</taxon>
        <taxon>fabids</taxon>
        <taxon>Fabales</taxon>
        <taxon>Fabaceae</taxon>
        <taxon>Papilionoideae</taxon>
        <taxon>50 kb inversion clade</taxon>
        <taxon>dalbergioids sensu lato</taxon>
        <taxon>Dalbergieae</taxon>
        <taxon>Pterocarpus clade</taxon>
        <taxon>Stylosanthes</taxon>
    </lineage>
</organism>
<protein>
    <recommendedName>
        <fullName evidence="1">Replication protein A 70 kDa DNA-binding subunit B/D first OB fold domain-containing protein</fullName>
    </recommendedName>
</protein>
<evidence type="ECO:0000259" key="1">
    <source>
        <dbReference type="Pfam" id="PF02721"/>
    </source>
</evidence>